<keyword evidence="11" id="KW-0325">Glycoprotein</keyword>
<comment type="subcellular location">
    <subcellularLocation>
        <location evidence="1">Membrane</location>
        <topology evidence="1">Single-pass type I membrane protein</topology>
    </subcellularLocation>
</comment>
<evidence type="ECO:0000256" key="8">
    <source>
        <dbReference type="ARBA" id="ARBA00022840"/>
    </source>
</evidence>
<evidence type="ECO:0000256" key="7">
    <source>
        <dbReference type="ARBA" id="ARBA00022777"/>
    </source>
</evidence>
<keyword evidence="6 12" id="KW-0547">Nucleotide-binding</keyword>
<dbReference type="GO" id="GO:0005524">
    <property type="term" value="F:ATP binding"/>
    <property type="evidence" value="ECO:0007669"/>
    <property type="project" value="UniProtKB-UniRule"/>
</dbReference>
<evidence type="ECO:0000256" key="10">
    <source>
        <dbReference type="ARBA" id="ARBA00023136"/>
    </source>
</evidence>
<dbReference type="InterPro" id="IPR000719">
    <property type="entry name" value="Prot_kinase_dom"/>
</dbReference>
<feature type="transmembrane region" description="Helical" evidence="13">
    <location>
        <begin position="243"/>
        <end position="265"/>
    </location>
</feature>
<dbReference type="SMART" id="SM00220">
    <property type="entry name" value="S_TKc"/>
    <property type="match status" value="1"/>
</dbReference>
<dbReference type="Pfam" id="PF00069">
    <property type="entry name" value="Pkinase"/>
    <property type="match status" value="1"/>
</dbReference>
<dbReference type="FunFam" id="3.30.200.20:FF:000178">
    <property type="entry name" value="serine/threonine-protein kinase PBS1-like"/>
    <property type="match status" value="1"/>
</dbReference>
<keyword evidence="3" id="KW-0808">Transferase</keyword>
<evidence type="ECO:0000256" key="9">
    <source>
        <dbReference type="ARBA" id="ARBA00022989"/>
    </source>
</evidence>
<dbReference type="InterPro" id="IPR017441">
    <property type="entry name" value="Protein_kinase_ATP_BS"/>
</dbReference>
<dbReference type="AlphaFoldDB" id="A0A7N0RBB8"/>
<keyword evidence="2" id="KW-0723">Serine/threonine-protein kinase</keyword>
<dbReference type="Gene3D" id="1.10.510.10">
    <property type="entry name" value="Transferase(Phosphotransferase) domain 1"/>
    <property type="match status" value="1"/>
</dbReference>
<evidence type="ECO:0000256" key="3">
    <source>
        <dbReference type="ARBA" id="ARBA00022679"/>
    </source>
</evidence>
<evidence type="ECO:0000256" key="5">
    <source>
        <dbReference type="ARBA" id="ARBA00022729"/>
    </source>
</evidence>
<keyword evidence="8 12" id="KW-0067">ATP-binding</keyword>
<evidence type="ECO:0000256" key="14">
    <source>
        <dbReference type="SAM" id="SignalP"/>
    </source>
</evidence>
<sequence>MRLEKQPKLRLRVRPRIIPSAAFLAFYLLALPSLVGCQQCSESRCSSGGPPVRFPFRIVGRQAEHCGYPGFDLACTEDGKTKLSLSFPVSFFIDEISYAANQVQIHTPDVCFAKQLLNLDLEPIASSLLHLAQYTLYNCSSRAVQDYSAHVVPCLAGRGTKVIAVGSYYFVLQTLSLVGCTKMYDVSYPSNIFSSRVVWQWSIPEACIGCESDTKICSRTAAGNQTAIHCFDAPRRSSSRVPVIIGTIAGISVLFVAAGVIVVFIKRSSESEKDADLEKFLEDYKERMPTRFTYTDIRRMTNNFKTKLGQGGYGTVYKGKLPSGTFVAVKVLDYSKSSGEDLVNEVATMAEVHHVNVVRLVGFCADGLTQALVFEYLTNGSLDKHISSPMMGDKTQSLDWKKLHEIAVGTAKGIEYLHHGCDHRILHFDIKPHNILLDPNFIPKVCDFGQAKLCAKDQSAVSLEIGRGTRGYIAPEVYSRNFGSVSTKSDVYSFGMLLLEMVGATTSNFSSTSVDSSQTYVPERVYNLMEQGGEMGIRIEEDVDRKIVKKLAMVGLWCTQWSPVERPSMKGVVQMLEGDGDSLSMPPKPLASANSQVTKMYSVQARNLNTSLDIISEIE</sequence>
<dbReference type="GO" id="GO:0016020">
    <property type="term" value="C:membrane"/>
    <property type="evidence" value="ECO:0007669"/>
    <property type="project" value="UniProtKB-SubCell"/>
</dbReference>
<dbReference type="EnsemblPlants" id="Kaladp0008s0028.1.v1.1">
    <property type="protein sequence ID" value="Kaladp0008s0028.1.v1.1"/>
    <property type="gene ID" value="Kaladp0008s0028.v1.1"/>
</dbReference>
<organism evidence="16 17">
    <name type="scientific">Kalanchoe fedtschenkoi</name>
    <name type="common">Lavender scallops</name>
    <name type="synonym">South American air plant</name>
    <dbReference type="NCBI Taxonomy" id="63787"/>
    <lineage>
        <taxon>Eukaryota</taxon>
        <taxon>Viridiplantae</taxon>
        <taxon>Streptophyta</taxon>
        <taxon>Embryophyta</taxon>
        <taxon>Tracheophyta</taxon>
        <taxon>Spermatophyta</taxon>
        <taxon>Magnoliopsida</taxon>
        <taxon>eudicotyledons</taxon>
        <taxon>Gunneridae</taxon>
        <taxon>Pentapetalae</taxon>
        <taxon>Saxifragales</taxon>
        <taxon>Crassulaceae</taxon>
        <taxon>Kalanchoe</taxon>
    </lineage>
</organism>
<dbReference type="InterPro" id="IPR008271">
    <property type="entry name" value="Ser/Thr_kinase_AS"/>
</dbReference>
<evidence type="ECO:0000313" key="17">
    <source>
        <dbReference type="Proteomes" id="UP000594263"/>
    </source>
</evidence>
<dbReference type="InterPro" id="IPR045874">
    <property type="entry name" value="LRK10/LRL21-25-like"/>
</dbReference>
<dbReference type="Proteomes" id="UP000594263">
    <property type="component" value="Unplaced"/>
</dbReference>
<evidence type="ECO:0000256" key="12">
    <source>
        <dbReference type="PROSITE-ProRule" id="PRU10141"/>
    </source>
</evidence>
<evidence type="ECO:0000256" key="1">
    <source>
        <dbReference type="ARBA" id="ARBA00004479"/>
    </source>
</evidence>
<dbReference type="PROSITE" id="PS50011">
    <property type="entry name" value="PROTEIN_KINASE_DOM"/>
    <property type="match status" value="1"/>
</dbReference>
<reference evidence="16" key="1">
    <citation type="submission" date="2021-01" db="UniProtKB">
        <authorList>
            <consortium name="EnsemblPlants"/>
        </authorList>
    </citation>
    <scope>IDENTIFICATION</scope>
</reference>
<evidence type="ECO:0000256" key="13">
    <source>
        <dbReference type="SAM" id="Phobius"/>
    </source>
</evidence>
<keyword evidence="9 13" id="KW-1133">Transmembrane helix</keyword>
<keyword evidence="5 14" id="KW-0732">Signal</keyword>
<dbReference type="Gramene" id="Kaladp0008s0028.1.v1.1">
    <property type="protein sequence ID" value="Kaladp0008s0028.1.v1.1"/>
    <property type="gene ID" value="Kaladp0008s0028.v1.1"/>
</dbReference>
<dbReference type="PROSITE" id="PS00107">
    <property type="entry name" value="PROTEIN_KINASE_ATP"/>
    <property type="match status" value="1"/>
</dbReference>
<dbReference type="InterPro" id="IPR025287">
    <property type="entry name" value="WAK_GUB"/>
</dbReference>
<accession>A0A7N0RBB8</accession>
<keyword evidence="17" id="KW-1185">Reference proteome</keyword>
<proteinExistence type="predicted"/>
<protein>
    <recommendedName>
        <fullName evidence="15">Protein kinase domain-containing protein</fullName>
    </recommendedName>
</protein>
<keyword evidence="7" id="KW-0418">Kinase</keyword>
<keyword evidence="4 13" id="KW-0812">Transmembrane</keyword>
<dbReference type="OMA" id="HRINHEK"/>
<evidence type="ECO:0000256" key="11">
    <source>
        <dbReference type="ARBA" id="ARBA00023180"/>
    </source>
</evidence>
<evidence type="ECO:0000259" key="15">
    <source>
        <dbReference type="PROSITE" id="PS50011"/>
    </source>
</evidence>
<evidence type="ECO:0000313" key="16">
    <source>
        <dbReference type="EnsemblPlants" id="Kaladp0008s0028.1.v1.1"/>
    </source>
</evidence>
<evidence type="ECO:0000256" key="4">
    <source>
        <dbReference type="ARBA" id="ARBA00022692"/>
    </source>
</evidence>
<name>A0A7N0RBB8_KALFE</name>
<keyword evidence="10 13" id="KW-0472">Membrane</keyword>
<dbReference type="InterPro" id="IPR011009">
    <property type="entry name" value="Kinase-like_dom_sf"/>
</dbReference>
<dbReference type="SUPFAM" id="SSF56112">
    <property type="entry name" value="Protein kinase-like (PK-like)"/>
    <property type="match status" value="1"/>
</dbReference>
<dbReference type="GO" id="GO:0030247">
    <property type="term" value="F:polysaccharide binding"/>
    <property type="evidence" value="ECO:0007669"/>
    <property type="project" value="InterPro"/>
</dbReference>
<evidence type="ECO:0000256" key="6">
    <source>
        <dbReference type="ARBA" id="ARBA00022741"/>
    </source>
</evidence>
<dbReference type="Pfam" id="PF13947">
    <property type="entry name" value="GUB_WAK_bind"/>
    <property type="match status" value="1"/>
</dbReference>
<feature type="binding site" evidence="12">
    <location>
        <position position="330"/>
    </location>
    <ligand>
        <name>ATP</name>
        <dbReference type="ChEBI" id="CHEBI:30616"/>
    </ligand>
</feature>
<dbReference type="Gene3D" id="3.30.200.20">
    <property type="entry name" value="Phosphorylase Kinase, domain 1"/>
    <property type="match status" value="1"/>
</dbReference>
<feature type="domain" description="Protein kinase" evidence="15">
    <location>
        <begin position="302"/>
        <end position="583"/>
    </location>
</feature>
<dbReference type="PANTHER" id="PTHR27009">
    <property type="entry name" value="RUST RESISTANCE KINASE LR10-RELATED"/>
    <property type="match status" value="1"/>
</dbReference>
<feature type="signal peptide" evidence="14">
    <location>
        <begin position="1"/>
        <end position="37"/>
    </location>
</feature>
<dbReference type="PROSITE" id="PS00108">
    <property type="entry name" value="PROTEIN_KINASE_ST"/>
    <property type="match status" value="1"/>
</dbReference>
<dbReference type="GO" id="GO:0004674">
    <property type="term" value="F:protein serine/threonine kinase activity"/>
    <property type="evidence" value="ECO:0007669"/>
    <property type="project" value="UniProtKB-KW"/>
</dbReference>
<dbReference type="FunFam" id="1.10.510.10:FF:000590">
    <property type="entry name" value="PR5-like receptor kinase"/>
    <property type="match status" value="1"/>
</dbReference>
<evidence type="ECO:0000256" key="2">
    <source>
        <dbReference type="ARBA" id="ARBA00022527"/>
    </source>
</evidence>
<feature type="chain" id="PRO_5029893788" description="Protein kinase domain-containing protein" evidence="14">
    <location>
        <begin position="38"/>
        <end position="619"/>
    </location>
</feature>